<dbReference type="InterPro" id="IPR032585">
    <property type="entry name" value="DUF4912"/>
</dbReference>
<dbReference type="Pfam" id="PF16258">
    <property type="entry name" value="DUF4912"/>
    <property type="match status" value="1"/>
</dbReference>
<evidence type="ECO:0000313" key="2">
    <source>
        <dbReference type="EMBL" id="SFJ53710.1"/>
    </source>
</evidence>
<evidence type="ECO:0000256" key="1">
    <source>
        <dbReference type="SAM" id="MobiDB-lite"/>
    </source>
</evidence>
<feature type="region of interest" description="Disordered" evidence="1">
    <location>
        <begin position="1"/>
        <end position="24"/>
    </location>
</feature>
<organism evidence="2 3">
    <name type="scientific">Planctomicrobium piriforme</name>
    <dbReference type="NCBI Taxonomy" id="1576369"/>
    <lineage>
        <taxon>Bacteria</taxon>
        <taxon>Pseudomonadati</taxon>
        <taxon>Planctomycetota</taxon>
        <taxon>Planctomycetia</taxon>
        <taxon>Planctomycetales</taxon>
        <taxon>Planctomycetaceae</taxon>
        <taxon>Planctomicrobium</taxon>
    </lineage>
</organism>
<protein>
    <submittedName>
        <fullName evidence="2">Uncharacterized protein</fullName>
    </submittedName>
</protein>
<proteinExistence type="predicted"/>
<dbReference type="Proteomes" id="UP000199518">
    <property type="component" value="Unassembled WGS sequence"/>
</dbReference>
<sequence>MPRDRQKTQRSVERISSPPELQENHAQDLRLAETSRADGATLQRLRATGLPMNTDAVDSFHVEEAGERWLHLRWSLSQKTLARAESAMGREGHRSTRMLRLHSIEQGESGPPSKELLQQIDVPLDAAEWFLKVPTSAPAWLVEYGAAFGQNRFFSMLHSSPILLSTHRASQRQTEQLLAKTTLLDSLDAGHPPPLTLQGTFVLQGVTSPRARVLVDDRDVAVEPQSGQFHWQLPLSNGRVVVPINVTQSGQVRRALLAVETNFHLLDPEPAGED</sequence>
<evidence type="ECO:0000313" key="3">
    <source>
        <dbReference type="Proteomes" id="UP000199518"/>
    </source>
</evidence>
<accession>A0A1I3S5P8</accession>
<dbReference type="RefSeq" id="WP_092056461.1">
    <property type="nucleotide sequence ID" value="NZ_FOQD01000023.1"/>
</dbReference>
<feature type="compositionally biased region" description="Basic and acidic residues" evidence="1">
    <location>
        <begin position="1"/>
        <end position="13"/>
    </location>
</feature>
<dbReference type="AlphaFoldDB" id="A0A1I3S5P8"/>
<reference evidence="3" key="1">
    <citation type="submission" date="2016-10" db="EMBL/GenBank/DDBJ databases">
        <authorList>
            <person name="Varghese N."/>
            <person name="Submissions S."/>
        </authorList>
    </citation>
    <scope>NUCLEOTIDE SEQUENCE [LARGE SCALE GENOMIC DNA]</scope>
    <source>
        <strain evidence="3">DSM 26348</strain>
    </source>
</reference>
<gene>
    <name evidence="2" type="ORF">SAMN05421753_12319</name>
</gene>
<dbReference type="EMBL" id="FOQD01000023">
    <property type="protein sequence ID" value="SFJ53710.1"/>
    <property type="molecule type" value="Genomic_DNA"/>
</dbReference>
<name>A0A1I3S5P8_9PLAN</name>
<dbReference type="STRING" id="1576369.SAMN05421753_12319"/>
<keyword evidence="3" id="KW-1185">Reference proteome</keyword>